<evidence type="ECO:0000313" key="2">
    <source>
        <dbReference type="Proteomes" id="UP000198287"/>
    </source>
</evidence>
<reference evidence="1 2" key="1">
    <citation type="submission" date="2015-12" db="EMBL/GenBank/DDBJ databases">
        <title>The genome of Folsomia candida.</title>
        <authorList>
            <person name="Faddeeva A."/>
            <person name="Derks M.F."/>
            <person name="Anvar Y."/>
            <person name="Smit S."/>
            <person name="Van Straalen N."/>
            <person name="Roelofs D."/>
        </authorList>
    </citation>
    <scope>NUCLEOTIDE SEQUENCE [LARGE SCALE GENOMIC DNA]</scope>
    <source>
        <strain evidence="1 2">VU population</strain>
        <tissue evidence="1">Whole body</tissue>
    </source>
</reference>
<sequence>MFSKISISCDLSGVFFVVIFFFIVLVQARDPKGTPLDELLRKQDTVCKTINRTSIDEARLGWSACVDSFILRPNDDIDEFEELRQYYTFFCRDDRRFKGCWRNVTKLLNRCEAGRGDIAEKLYFFIYDLTCRNNGSVTANKIIKSSEHGDLCEMNYLTKTCNETRKDWYSIDICRRYEAQKICEQAAVSSCNNKIHKEMLLQNLQEIGTSLKCVDTTSSSPTAGSRNDAYNSAILLISIMSQFAWAIRKS</sequence>
<dbReference type="AlphaFoldDB" id="A0A226D9C0"/>
<gene>
    <name evidence="1" type="ORF">Fcan01_23447</name>
</gene>
<dbReference type="EMBL" id="LNIX01000028">
    <property type="protein sequence ID" value="OXA41743.1"/>
    <property type="molecule type" value="Genomic_DNA"/>
</dbReference>
<proteinExistence type="predicted"/>
<protein>
    <submittedName>
        <fullName evidence="1">Uncharacterized protein</fullName>
    </submittedName>
</protein>
<name>A0A226D9C0_FOLCA</name>
<evidence type="ECO:0000313" key="1">
    <source>
        <dbReference type="EMBL" id="OXA41743.1"/>
    </source>
</evidence>
<comment type="caution">
    <text evidence="1">The sequence shown here is derived from an EMBL/GenBank/DDBJ whole genome shotgun (WGS) entry which is preliminary data.</text>
</comment>
<organism evidence="1 2">
    <name type="scientific">Folsomia candida</name>
    <name type="common">Springtail</name>
    <dbReference type="NCBI Taxonomy" id="158441"/>
    <lineage>
        <taxon>Eukaryota</taxon>
        <taxon>Metazoa</taxon>
        <taxon>Ecdysozoa</taxon>
        <taxon>Arthropoda</taxon>
        <taxon>Hexapoda</taxon>
        <taxon>Collembola</taxon>
        <taxon>Entomobryomorpha</taxon>
        <taxon>Isotomoidea</taxon>
        <taxon>Isotomidae</taxon>
        <taxon>Proisotominae</taxon>
        <taxon>Folsomia</taxon>
    </lineage>
</organism>
<dbReference type="Proteomes" id="UP000198287">
    <property type="component" value="Unassembled WGS sequence"/>
</dbReference>
<keyword evidence="2" id="KW-1185">Reference proteome</keyword>
<accession>A0A226D9C0</accession>